<keyword evidence="11" id="KW-1185">Reference proteome</keyword>
<dbReference type="PROSITE" id="PS00211">
    <property type="entry name" value="ABC_TRANSPORTER_1"/>
    <property type="match status" value="1"/>
</dbReference>
<dbReference type="Gene3D" id="3.40.50.300">
    <property type="entry name" value="P-loop containing nucleotide triphosphate hydrolases"/>
    <property type="match status" value="1"/>
</dbReference>
<dbReference type="GO" id="GO:0016887">
    <property type="term" value="F:ATP hydrolysis activity"/>
    <property type="evidence" value="ECO:0007669"/>
    <property type="project" value="InterPro"/>
</dbReference>
<dbReference type="InterPro" id="IPR003593">
    <property type="entry name" value="AAA+_ATPase"/>
</dbReference>
<keyword evidence="8" id="KW-0472">Membrane</keyword>
<reference evidence="10 11" key="1">
    <citation type="submission" date="2019-04" db="EMBL/GenBank/DDBJ databases">
        <title>Microbes associate with the intestines of laboratory mice.</title>
        <authorList>
            <person name="Navarre W."/>
            <person name="Wong E."/>
            <person name="Huang K."/>
            <person name="Tropini C."/>
            <person name="Ng K."/>
            <person name="Yu B."/>
        </authorList>
    </citation>
    <scope>NUCLEOTIDE SEQUENCE [LARGE SCALE GENOMIC DNA]</scope>
    <source>
        <strain evidence="10 11">NM50_B9-20</strain>
    </source>
</reference>
<dbReference type="SMART" id="SM00382">
    <property type="entry name" value="AAA"/>
    <property type="match status" value="1"/>
</dbReference>
<dbReference type="OrthoDB" id="501320at2"/>
<dbReference type="PROSITE" id="PS50893">
    <property type="entry name" value="ABC_TRANSPORTER_2"/>
    <property type="match status" value="1"/>
</dbReference>
<dbReference type="SUPFAM" id="SSF52540">
    <property type="entry name" value="P-loop containing nucleoside triphosphate hydrolases"/>
    <property type="match status" value="1"/>
</dbReference>
<dbReference type="GO" id="GO:0005524">
    <property type="term" value="F:ATP binding"/>
    <property type="evidence" value="ECO:0007669"/>
    <property type="project" value="UniProtKB-KW"/>
</dbReference>
<evidence type="ECO:0000256" key="2">
    <source>
        <dbReference type="ARBA" id="ARBA00005417"/>
    </source>
</evidence>
<keyword evidence="3" id="KW-0813">Transport</keyword>
<dbReference type="Proteomes" id="UP000306888">
    <property type="component" value="Unassembled WGS sequence"/>
</dbReference>
<keyword evidence="6 10" id="KW-0067">ATP-binding</keyword>
<accession>A0A4V3RL38</accession>
<protein>
    <submittedName>
        <fullName evidence="10">ABC transporter ATP-binding protein</fullName>
    </submittedName>
</protein>
<dbReference type="GO" id="GO:0043190">
    <property type="term" value="C:ATP-binding cassette (ABC) transporter complex"/>
    <property type="evidence" value="ECO:0007669"/>
    <property type="project" value="TreeGrafter"/>
</dbReference>
<keyword evidence="5" id="KW-0547">Nucleotide-binding</keyword>
<sequence length="284" mass="31812">MAFIEVKNLSYKYPTSEKEVLSNISFSIEKGDFCSIIGSNGSGKTTICNALRGFVPGFFKGDFTGEIIIDGKNINEYDGGELASKVGFVFQNPFIQISGIKDTVYDEIAYGLENLGVEVSVIRNRVEKMMKFLKIEYLKDKKPMELSGGQKQRIALASILVMEPDILIIDEPTSQLDPQGTEEVFETIKLMKEIGKTIILVEHKVELIAEYSDQIIVMHNGKKVMDGKAKEILSDEKVLSYNTAIPQYAMLGLRMKKEGMKVDEIPILEKEIIKICKEIIYGGE</sequence>
<evidence type="ECO:0000256" key="8">
    <source>
        <dbReference type="ARBA" id="ARBA00023136"/>
    </source>
</evidence>
<evidence type="ECO:0000256" key="6">
    <source>
        <dbReference type="ARBA" id="ARBA00022840"/>
    </source>
</evidence>
<proteinExistence type="inferred from homology"/>
<evidence type="ECO:0000313" key="11">
    <source>
        <dbReference type="Proteomes" id="UP000306888"/>
    </source>
</evidence>
<keyword evidence="4" id="KW-1003">Cell membrane</keyword>
<comment type="caution">
    <text evidence="10">The sequence shown here is derived from an EMBL/GenBank/DDBJ whole genome shotgun (WGS) entry which is preliminary data.</text>
</comment>
<dbReference type="InterPro" id="IPR027417">
    <property type="entry name" value="P-loop_NTPase"/>
</dbReference>
<keyword evidence="7" id="KW-1278">Translocase</keyword>
<dbReference type="Pfam" id="PF00005">
    <property type="entry name" value="ABC_tran"/>
    <property type="match status" value="1"/>
</dbReference>
<dbReference type="InterPro" id="IPR050095">
    <property type="entry name" value="ECF_ABC_transporter_ATP-bd"/>
</dbReference>
<evidence type="ECO:0000256" key="3">
    <source>
        <dbReference type="ARBA" id="ARBA00022448"/>
    </source>
</evidence>
<evidence type="ECO:0000256" key="5">
    <source>
        <dbReference type="ARBA" id="ARBA00022741"/>
    </source>
</evidence>
<evidence type="ECO:0000256" key="4">
    <source>
        <dbReference type="ARBA" id="ARBA00022475"/>
    </source>
</evidence>
<name>A0A4V3RL38_9CLOT</name>
<dbReference type="GO" id="GO:0042626">
    <property type="term" value="F:ATPase-coupled transmembrane transporter activity"/>
    <property type="evidence" value="ECO:0007669"/>
    <property type="project" value="TreeGrafter"/>
</dbReference>
<dbReference type="EMBL" id="SRYR01000003">
    <property type="protein sequence ID" value="TGY42320.1"/>
    <property type="molecule type" value="Genomic_DNA"/>
</dbReference>
<dbReference type="AlphaFoldDB" id="A0A4V3RL38"/>
<organism evidence="10 11">
    <name type="scientific">Clostridium sartagoforme</name>
    <dbReference type="NCBI Taxonomy" id="84031"/>
    <lineage>
        <taxon>Bacteria</taxon>
        <taxon>Bacillati</taxon>
        <taxon>Bacillota</taxon>
        <taxon>Clostridia</taxon>
        <taxon>Eubacteriales</taxon>
        <taxon>Clostridiaceae</taxon>
        <taxon>Clostridium</taxon>
    </lineage>
</organism>
<feature type="domain" description="ABC transporter" evidence="9">
    <location>
        <begin position="4"/>
        <end position="245"/>
    </location>
</feature>
<dbReference type="CDD" id="cd03225">
    <property type="entry name" value="ABC_cobalt_CbiO_domain1"/>
    <property type="match status" value="1"/>
</dbReference>
<evidence type="ECO:0000256" key="1">
    <source>
        <dbReference type="ARBA" id="ARBA00004202"/>
    </source>
</evidence>
<comment type="similarity">
    <text evidence="2">Belongs to the ABC transporter superfamily.</text>
</comment>
<dbReference type="InterPro" id="IPR003439">
    <property type="entry name" value="ABC_transporter-like_ATP-bd"/>
</dbReference>
<comment type="subcellular location">
    <subcellularLocation>
        <location evidence="1">Cell membrane</location>
        <topology evidence="1">Peripheral membrane protein</topology>
    </subcellularLocation>
</comment>
<dbReference type="FunFam" id="3.40.50.300:FF:000224">
    <property type="entry name" value="Energy-coupling factor transporter ATP-binding protein EcfA"/>
    <property type="match status" value="1"/>
</dbReference>
<dbReference type="InterPro" id="IPR015856">
    <property type="entry name" value="ABC_transpr_CbiO/EcfA_su"/>
</dbReference>
<evidence type="ECO:0000259" key="9">
    <source>
        <dbReference type="PROSITE" id="PS50893"/>
    </source>
</evidence>
<gene>
    <name evidence="10" type="ORF">E5347_08855</name>
</gene>
<evidence type="ECO:0000313" key="10">
    <source>
        <dbReference type="EMBL" id="TGY42320.1"/>
    </source>
</evidence>
<dbReference type="RefSeq" id="WP_136006536.1">
    <property type="nucleotide sequence ID" value="NZ_SRYR01000003.1"/>
</dbReference>
<evidence type="ECO:0000256" key="7">
    <source>
        <dbReference type="ARBA" id="ARBA00022967"/>
    </source>
</evidence>
<dbReference type="PANTHER" id="PTHR43553">
    <property type="entry name" value="HEAVY METAL TRANSPORTER"/>
    <property type="match status" value="1"/>
</dbReference>
<dbReference type="InterPro" id="IPR017871">
    <property type="entry name" value="ABC_transporter-like_CS"/>
</dbReference>